<name>A0A4Y6V888_9PROT</name>
<accession>A0A4Y6V888</accession>
<dbReference type="EMBL" id="CP032485">
    <property type="protein sequence ID" value="QDH24697.1"/>
    <property type="molecule type" value="Genomic_DNA"/>
</dbReference>
<feature type="signal peptide" evidence="1">
    <location>
        <begin position="1"/>
        <end position="20"/>
    </location>
</feature>
<dbReference type="InterPro" id="IPR050811">
    <property type="entry name" value="Phosphate_ABC_transporter"/>
</dbReference>
<keyword evidence="1" id="KW-0732">Signal</keyword>
<dbReference type="Proteomes" id="UP000317214">
    <property type="component" value="Chromosome"/>
</dbReference>
<evidence type="ECO:0000313" key="3">
    <source>
        <dbReference type="Proteomes" id="UP000317214"/>
    </source>
</evidence>
<dbReference type="SUPFAM" id="SSF53850">
    <property type="entry name" value="Periplasmic binding protein-like II"/>
    <property type="match status" value="1"/>
</dbReference>
<dbReference type="KEGG" id="ntn:D5366_05025"/>
<protein>
    <recommendedName>
        <fullName evidence="4">Phosphate ABC transporter substrate-binding protein</fullName>
    </recommendedName>
</protein>
<reference evidence="2 3" key="1">
    <citation type="submission" date="2018-09" db="EMBL/GenBank/DDBJ databases">
        <title>The complete genome sequence of Neokomagataea tanensis NBRC 106556(T).</title>
        <authorList>
            <person name="Chua K.-O."/>
            <person name="See-Too W.-S."/>
            <person name="Hong K.-W."/>
            <person name="Yin W.-F."/>
            <person name="Chan K.-G."/>
        </authorList>
    </citation>
    <scope>NUCLEOTIDE SEQUENCE [LARGE SCALE GENOMIC DNA]</scope>
    <source>
        <strain evidence="3">AH13 \ NBRC 106556</strain>
    </source>
</reference>
<evidence type="ECO:0008006" key="4">
    <source>
        <dbReference type="Google" id="ProtNLM"/>
    </source>
</evidence>
<dbReference type="OrthoDB" id="9809583at2"/>
<dbReference type="Gene3D" id="3.40.190.10">
    <property type="entry name" value="Periplasmic binding protein-like II"/>
    <property type="match status" value="3"/>
</dbReference>
<evidence type="ECO:0000256" key="1">
    <source>
        <dbReference type="SAM" id="SignalP"/>
    </source>
</evidence>
<gene>
    <name evidence="2" type="ORF">D5366_05025</name>
</gene>
<proteinExistence type="predicted"/>
<dbReference type="AlphaFoldDB" id="A0A4Y6V888"/>
<organism evidence="2 3">
    <name type="scientific">Neokomagataea tanensis</name>
    <dbReference type="NCBI Taxonomy" id="661191"/>
    <lineage>
        <taxon>Bacteria</taxon>
        <taxon>Pseudomonadati</taxon>
        <taxon>Pseudomonadota</taxon>
        <taxon>Alphaproteobacteria</taxon>
        <taxon>Acetobacterales</taxon>
        <taxon>Acetobacteraceae</taxon>
        <taxon>Neokomagataea</taxon>
    </lineage>
</organism>
<sequence length="481" mass="52203">MYKYFLTLAIVMGCTSLGHAASSEKTTPIPALTAHYNDNQGSLIIGGSPESEDVASAFGLTARVTGPLASIPLLTHGIIAAAILPRDLTDGERAAIKRYTGGTPLILPLLHGLYVCVRRNSAGAIDRNIAPFLLDIYSESGQKKLNYVFDYLKPLSDKDVKSNIDLITGNPQYTPIINKNDIKNINIVGSDTLEFLLPDLEKRYQFHGHKVLFSNDLRGSSLAIPALIAGTSAFAPMGREAWKDDINAFLQAKGYAPTRIRIAYASYGPRADGKTPPAVYVNQANPLVGLAWPTAQKIFSASYPLTAAPTWGGLGITQEKWIKAPIHVYGLNPDNSFASAMQQSKLNGLPFSPFYRAMPNGKAVLNAIAHDPYGIGYSTWIDGGKAPEGVKLLPLSTKPGAPYALPDGTSDRTQWPISYFFNIYVDCPPSKHLAPEIKNFLLYLLSAQGQKIISDHKQEENGYLPLGKDDLKKEVSLVDSL</sequence>
<evidence type="ECO:0000313" key="2">
    <source>
        <dbReference type="EMBL" id="QDH24697.1"/>
    </source>
</evidence>
<keyword evidence="3" id="KW-1185">Reference proteome</keyword>
<dbReference type="PANTHER" id="PTHR30570:SF6">
    <property type="entry name" value="PHOSPHATE-BINDING PROTEIN PSTS"/>
    <property type="match status" value="1"/>
</dbReference>
<dbReference type="PANTHER" id="PTHR30570">
    <property type="entry name" value="PERIPLASMIC PHOSPHATE BINDING COMPONENT OF PHOSPHATE ABC TRANSPORTER"/>
    <property type="match status" value="1"/>
</dbReference>
<dbReference type="RefSeq" id="WP_141492535.1">
    <property type="nucleotide sequence ID" value="NZ_CP032485.1"/>
</dbReference>
<feature type="chain" id="PRO_5021328009" description="Phosphate ABC transporter substrate-binding protein" evidence="1">
    <location>
        <begin position="21"/>
        <end position="481"/>
    </location>
</feature>